<feature type="compositionally biased region" description="Polar residues" evidence="1">
    <location>
        <begin position="43"/>
        <end position="52"/>
    </location>
</feature>
<evidence type="ECO:0000313" key="2">
    <source>
        <dbReference type="EMBL" id="PSN67225.1"/>
    </source>
</evidence>
<evidence type="ECO:0000313" key="3">
    <source>
        <dbReference type="Proteomes" id="UP000240883"/>
    </source>
</evidence>
<evidence type="ECO:0000256" key="1">
    <source>
        <dbReference type="SAM" id="MobiDB-lite"/>
    </source>
</evidence>
<sequence>MALVPCLSCAPPPAYPRVHPSKTWIGPSPVRSQKQRKEPVQRAASSLLTYMH</sequence>
<accession>A0A2T2NP61</accession>
<protein>
    <submittedName>
        <fullName evidence="2">Uncharacterized protein</fullName>
    </submittedName>
</protein>
<dbReference type="AlphaFoldDB" id="A0A2T2NP61"/>
<reference evidence="2 3" key="1">
    <citation type="journal article" date="2018" name="Front. Microbiol.">
        <title>Genome-Wide Analysis of Corynespora cassiicola Leaf Fall Disease Putative Effectors.</title>
        <authorList>
            <person name="Lopez D."/>
            <person name="Ribeiro S."/>
            <person name="Label P."/>
            <person name="Fumanal B."/>
            <person name="Venisse J.S."/>
            <person name="Kohler A."/>
            <person name="de Oliveira R.R."/>
            <person name="Labutti K."/>
            <person name="Lipzen A."/>
            <person name="Lail K."/>
            <person name="Bauer D."/>
            <person name="Ohm R.A."/>
            <person name="Barry K.W."/>
            <person name="Spatafora J."/>
            <person name="Grigoriev I.V."/>
            <person name="Martin F.M."/>
            <person name="Pujade-Renaud V."/>
        </authorList>
    </citation>
    <scope>NUCLEOTIDE SEQUENCE [LARGE SCALE GENOMIC DNA]</scope>
    <source>
        <strain evidence="2 3">Philippines</strain>
    </source>
</reference>
<organism evidence="2 3">
    <name type="scientific">Corynespora cassiicola Philippines</name>
    <dbReference type="NCBI Taxonomy" id="1448308"/>
    <lineage>
        <taxon>Eukaryota</taxon>
        <taxon>Fungi</taxon>
        <taxon>Dikarya</taxon>
        <taxon>Ascomycota</taxon>
        <taxon>Pezizomycotina</taxon>
        <taxon>Dothideomycetes</taxon>
        <taxon>Pleosporomycetidae</taxon>
        <taxon>Pleosporales</taxon>
        <taxon>Corynesporascaceae</taxon>
        <taxon>Corynespora</taxon>
    </lineage>
</organism>
<dbReference type="Proteomes" id="UP000240883">
    <property type="component" value="Unassembled WGS sequence"/>
</dbReference>
<dbReference type="EMBL" id="KZ678135">
    <property type="protein sequence ID" value="PSN67225.1"/>
    <property type="molecule type" value="Genomic_DNA"/>
</dbReference>
<feature type="region of interest" description="Disordered" evidence="1">
    <location>
        <begin position="19"/>
        <end position="52"/>
    </location>
</feature>
<proteinExistence type="predicted"/>
<keyword evidence="3" id="KW-1185">Reference proteome</keyword>
<gene>
    <name evidence="2" type="ORF">BS50DRAFT_573956</name>
</gene>
<name>A0A2T2NP61_CORCC</name>